<dbReference type="InterPro" id="IPR003798">
    <property type="entry name" value="DNA_recombination_RmuC"/>
</dbReference>
<dbReference type="PANTHER" id="PTHR30563">
    <property type="entry name" value="DNA RECOMBINATION PROTEIN RMUC"/>
    <property type="match status" value="1"/>
</dbReference>
<dbReference type="GO" id="GO:0006310">
    <property type="term" value="P:DNA recombination"/>
    <property type="evidence" value="ECO:0007669"/>
    <property type="project" value="UniProtKB-KW"/>
</dbReference>
<evidence type="ECO:0000256" key="6">
    <source>
        <dbReference type="SAM" id="Phobius"/>
    </source>
</evidence>
<organism evidence="7 8">
    <name type="scientific">Candidatus Erwinia haradaeae</name>
    <dbReference type="NCBI Taxonomy" id="1922217"/>
    <lineage>
        <taxon>Bacteria</taxon>
        <taxon>Pseudomonadati</taxon>
        <taxon>Pseudomonadota</taxon>
        <taxon>Gammaproteobacteria</taxon>
        <taxon>Enterobacterales</taxon>
        <taxon>Erwiniaceae</taxon>
        <taxon>Erwinia</taxon>
    </lineage>
</organism>
<feature type="transmembrane region" description="Helical" evidence="6">
    <location>
        <begin position="6"/>
        <end position="27"/>
    </location>
</feature>
<dbReference type="EMBL" id="LR217737">
    <property type="protein sequence ID" value="VFP88752.1"/>
    <property type="molecule type" value="Genomic_DNA"/>
</dbReference>
<evidence type="ECO:0000256" key="1">
    <source>
        <dbReference type="ARBA" id="ARBA00003416"/>
    </source>
</evidence>
<dbReference type="AlphaFoldDB" id="A0A803GCX1"/>
<proteinExistence type="inferred from homology"/>
<evidence type="ECO:0000313" key="8">
    <source>
        <dbReference type="Proteomes" id="UP000294289"/>
    </source>
</evidence>
<dbReference type="RefSeq" id="WP_157991200.1">
    <property type="nucleotide sequence ID" value="NZ_LR217737.1"/>
</dbReference>
<comment type="similarity">
    <text evidence="2">Belongs to the RmuC family.</text>
</comment>
<evidence type="ECO:0000256" key="4">
    <source>
        <dbReference type="ARBA" id="ARBA00023172"/>
    </source>
</evidence>
<sequence>MNTITTYRFIFILSTTIIGWIWTYIYYKRNLSRTKKEKFFYIEKTQLTNNELHQLQKKLDEYLVLQKQKEREYHELYSYLETTKEKIENIEHWKNETKQLRYEKNCQIEINNAQKVELRELAIRLEETRATSEEKQTLLVQNEQYINVQLEHIANRIFENKGHYIDEKNQHNLQTLIAPLREQLEGLRRQVQEGLNQESRELHTLTHELHNLQKLNAQITEETLNLTRALKGDKKTQGTWGEIVLSHILNAAGLREGHEYDTQVNIKTEDNGRFQPDIIVHLPNSRDVVIDAKMTLVAYERYFNAVDHTEQEKAIKEHIVAIRGHLRNLHQKDYQILPGIRSLDYILMFIPIEPAFLLAINRKPELITEALNQNIMLVSPTTLLVALRTINNLWRYENQNRYAENISDRATRLYDKIRLFVDEMCGIGDSLYKAQHCYHQAMKKLSEGRGNLISQAETFRQMGVEIKRPINKELIEKSLLIKEQEK</sequence>
<keyword evidence="6" id="KW-0812">Transmembrane</keyword>
<keyword evidence="6" id="KW-1133">Transmembrane helix</keyword>
<evidence type="ECO:0000256" key="5">
    <source>
        <dbReference type="SAM" id="Coils"/>
    </source>
</evidence>
<accession>A0A803GCX1</accession>
<keyword evidence="4" id="KW-0233">DNA recombination</keyword>
<evidence type="ECO:0000256" key="3">
    <source>
        <dbReference type="ARBA" id="ARBA00023054"/>
    </source>
</evidence>
<dbReference type="Pfam" id="PF02646">
    <property type="entry name" value="RmuC"/>
    <property type="match status" value="1"/>
</dbReference>
<evidence type="ECO:0000256" key="2">
    <source>
        <dbReference type="ARBA" id="ARBA00009840"/>
    </source>
</evidence>
<dbReference type="Proteomes" id="UP000294289">
    <property type="component" value="Chromosome"/>
</dbReference>
<protein>
    <submittedName>
        <fullName evidence="7">DNA recombination protein RmuC, partial</fullName>
    </submittedName>
</protein>
<name>A0A803GCX1_9GAMM</name>
<feature type="coiled-coil region" evidence="5">
    <location>
        <begin position="181"/>
        <end position="222"/>
    </location>
</feature>
<comment type="function">
    <text evidence="1">Involved in DNA recombination.</text>
</comment>
<keyword evidence="3 5" id="KW-0175">Coiled coil</keyword>
<reference evidence="7 8" key="1">
    <citation type="submission" date="2019-02" db="EMBL/GenBank/DDBJ databases">
        <authorList>
            <person name="Manzano-Marin A."/>
            <person name="Manzano-Marin A."/>
        </authorList>
    </citation>
    <scope>NUCLEOTIDE SEQUENCE [LARGE SCALE GENOMIC DNA]</scope>
    <source>
        <strain evidence="7 8">ErCipiceae</strain>
    </source>
</reference>
<keyword evidence="6" id="KW-0472">Membrane</keyword>
<gene>
    <name evidence="7" type="primary">rmuC</name>
    <name evidence="7" type="ORF">ERCIPICE3303_586</name>
</gene>
<dbReference type="PANTHER" id="PTHR30563:SF0">
    <property type="entry name" value="DNA RECOMBINATION PROTEIN RMUC"/>
    <property type="match status" value="1"/>
</dbReference>
<dbReference type="OrthoDB" id="9765111at2"/>
<evidence type="ECO:0000313" key="7">
    <source>
        <dbReference type="EMBL" id="VFP88752.1"/>
    </source>
</evidence>